<comment type="caution">
    <text evidence="1">The sequence shown here is derived from an EMBL/GenBank/DDBJ whole genome shotgun (WGS) entry which is preliminary data.</text>
</comment>
<sequence>MLTPIDMKEWEKTCREKTGLGFETFKTVTHCDAETLDALLEAASGSIKGTMYFDWLMEYLSLAQSGKNADVKTVVDDIDALIEMLGITPEAFERYCGKTTEDVKAAFQTPLTEREQLLFRILSLKGLLGSLHNRAASIEMLEHK</sequence>
<accession>A0AAE3DHU6</accession>
<protein>
    <submittedName>
        <fullName evidence="1">Uncharacterized protein</fullName>
    </submittedName>
</protein>
<evidence type="ECO:0000313" key="1">
    <source>
        <dbReference type="EMBL" id="MCC2137163.1"/>
    </source>
</evidence>
<name>A0AAE3DHU6_9FIRM</name>
<organism evidence="1 2">
    <name type="scientific">Hominenteromicrobium mulieris</name>
    <dbReference type="NCBI Taxonomy" id="2885357"/>
    <lineage>
        <taxon>Bacteria</taxon>
        <taxon>Bacillati</taxon>
        <taxon>Bacillota</taxon>
        <taxon>Clostridia</taxon>
        <taxon>Eubacteriales</taxon>
        <taxon>Oscillospiraceae</taxon>
        <taxon>Hominenteromicrobium</taxon>
    </lineage>
</organism>
<dbReference type="RefSeq" id="WP_308449450.1">
    <property type="nucleotide sequence ID" value="NZ_JAJEQC010000008.1"/>
</dbReference>
<keyword evidence="2" id="KW-1185">Reference proteome</keyword>
<gene>
    <name evidence="1" type="ORF">LKD31_09050</name>
</gene>
<dbReference type="EMBL" id="JAJEQC010000008">
    <property type="protein sequence ID" value="MCC2137163.1"/>
    <property type="molecule type" value="Genomic_DNA"/>
</dbReference>
<dbReference type="AlphaFoldDB" id="A0AAE3DHU6"/>
<proteinExistence type="predicted"/>
<dbReference type="Proteomes" id="UP001199424">
    <property type="component" value="Unassembled WGS sequence"/>
</dbReference>
<reference evidence="1" key="1">
    <citation type="submission" date="2021-10" db="EMBL/GenBank/DDBJ databases">
        <title>Anaerobic single-cell dispensing facilitates the cultivation of human gut bacteria.</title>
        <authorList>
            <person name="Afrizal A."/>
        </authorList>
    </citation>
    <scope>NUCLEOTIDE SEQUENCE</scope>
    <source>
        <strain evidence="1">CLA-AA-H250</strain>
    </source>
</reference>
<evidence type="ECO:0000313" key="2">
    <source>
        <dbReference type="Proteomes" id="UP001199424"/>
    </source>
</evidence>